<keyword evidence="2" id="KW-0677">Repeat</keyword>
<dbReference type="SMART" id="SM00355">
    <property type="entry name" value="ZnF_C2H2"/>
    <property type="match status" value="2"/>
</dbReference>
<dbReference type="GO" id="GO:0000977">
    <property type="term" value="F:RNA polymerase II transcription regulatory region sequence-specific DNA binding"/>
    <property type="evidence" value="ECO:0007669"/>
    <property type="project" value="TreeGrafter"/>
</dbReference>
<dbReference type="InterPro" id="IPR050717">
    <property type="entry name" value="C2H2-ZF_Transcription_Reg"/>
</dbReference>
<reference evidence="7" key="1">
    <citation type="submission" date="2025-08" db="UniProtKB">
        <authorList>
            <consortium name="Ensembl"/>
        </authorList>
    </citation>
    <scope>IDENTIFICATION</scope>
</reference>
<evidence type="ECO:0000256" key="5">
    <source>
        <dbReference type="PROSITE-ProRule" id="PRU00042"/>
    </source>
</evidence>
<proteinExistence type="predicted"/>
<dbReference type="FunFam" id="3.30.160.60:FF:000630">
    <property type="entry name" value="Zinc finger protein 180"/>
    <property type="match status" value="1"/>
</dbReference>
<keyword evidence="3 5" id="KW-0863">Zinc-finger</keyword>
<dbReference type="PANTHER" id="PTHR14196:SF12">
    <property type="entry name" value="ZINC FINGER PROTEIN 208-LIKE"/>
    <property type="match status" value="1"/>
</dbReference>
<dbReference type="GO" id="GO:0000981">
    <property type="term" value="F:DNA-binding transcription factor activity, RNA polymerase II-specific"/>
    <property type="evidence" value="ECO:0007669"/>
    <property type="project" value="TreeGrafter"/>
</dbReference>
<dbReference type="Pfam" id="PF00096">
    <property type="entry name" value="zf-C2H2"/>
    <property type="match status" value="2"/>
</dbReference>
<keyword evidence="1" id="KW-0479">Metal-binding</keyword>
<feature type="domain" description="C2H2-type" evidence="6">
    <location>
        <begin position="1"/>
        <end position="27"/>
    </location>
</feature>
<dbReference type="Proteomes" id="UP000694701">
    <property type="component" value="Unplaced"/>
</dbReference>
<evidence type="ECO:0000313" key="7">
    <source>
        <dbReference type="Ensembl" id="ENSCCRP00020105856.1"/>
    </source>
</evidence>
<evidence type="ECO:0000256" key="1">
    <source>
        <dbReference type="ARBA" id="ARBA00022723"/>
    </source>
</evidence>
<keyword evidence="4" id="KW-0862">Zinc</keyword>
<dbReference type="PROSITE" id="PS00028">
    <property type="entry name" value="ZINC_FINGER_C2H2_1"/>
    <property type="match status" value="2"/>
</dbReference>
<dbReference type="InterPro" id="IPR013087">
    <property type="entry name" value="Znf_C2H2_type"/>
</dbReference>
<feature type="domain" description="C2H2-type" evidence="6">
    <location>
        <begin position="28"/>
        <end position="51"/>
    </location>
</feature>
<dbReference type="AlphaFoldDB" id="A0A8C2KA75"/>
<dbReference type="FunFam" id="3.30.160.60:FF:000624">
    <property type="entry name" value="zinc finger protein 697"/>
    <property type="match status" value="1"/>
</dbReference>
<dbReference type="PROSITE" id="PS50157">
    <property type="entry name" value="ZINC_FINGER_C2H2_2"/>
    <property type="match status" value="2"/>
</dbReference>
<protein>
    <recommendedName>
        <fullName evidence="6">C2H2-type domain-containing protein</fullName>
    </recommendedName>
</protein>
<dbReference type="GO" id="GO:0005634">
    <property type="term" value="C:nucleus"/>
    <property type="evidence" value="ECO:0007669"/>
    <property type="project" value="TreeGrafter"/>
</dbReference>
<evidence type="ECO:0000313" key="8">
    <source>
        <dbReference type="Proteomes" id="UP000694701"/>
    </source>
</evidence>
<evidence type="ECO:0000256" key="2">
    <source>
        <dbReference type="ARBA" id="ARBA00022737"/>
    </source>
</evidence>
<dbReference type="Gene3D" id="3.30.160.60">
    <property type="entry name" value="Classic Zinc Finger"/>
    <property type="match status" value="2"/>
</dbReference>
<dbReference type="PANTHER" id="PTHR14196">
    <property type="entry name" value="ODD-SKIPPED - RELATED"/>
    <property type="match status" value="1"/>
</dbReference>
<evidence type="ECO:0000256" key="3">
    <source>
        <dbReference type="ARBA" id="ARBA00022771"/>
    </source>
</evidence>
<sequence>MCNQCEKRFSNKQCLELHVRVHTGERPHTCDQCGKSFTQKAHLRGHMKIHT</sequence>
<evidence type="ECO:0000259" key="6">
    <source>
        <dbReference type="PROSITE" id="PS50157"/>
    </source>
</evidence>
<evidence type="ECO:0000256" key="4">
    <source>
        <dbReference type="ARBA" id="ARBA00022833"/>
    </source>
</evidence>
<accession>A0A8C2KA75</accession>
<dbReference type="Ensembl" id="ENSCCRT00020115644.1">
    <property type="protein sequence ID" value="ENSCCRP00020105856.1"/>
    <property type="gene ID" value="ENSCCRG00020048323.1"/>
</dbReference>
<name>A0A8C2KA75_CYPCA</name>
<dbReference type="SUPFAM" id="SSF57667">
    <property type="entry name" value="beta-beta-alpha zinc fingers"/>
    <property type="match status" value="1"/>
</dbReference>
<organism evidence="7 8">
    <name type="scientific">Cyprinus carpio</name>
    <name type="common">Common carp</name>
    <dbReference type="NCBI Taxonomy" id="7962"/>
    <lineage>
        <taxon>Eukaryota</taxon>
        <taxon>Metazoa</taxon>
        <taxon>Chordata</taxon>
        <taxon>Craniata</taxon>
        <taxon>Vertebrata</taxon>
        <taxon>Euteleostomi</taxon>
        <taxon>Actinopterygii</taxon>
        <taxon>Neopterygii</taxon>
        <taxon>Teleostei</taxon>
        <taxon>Ostariophysi</taxon>
        <taxon>Cypriniformes</taxon>
        <taxon>Cyprinidae</taxon>
        <taxon>Cyprininae</taxon>
        <taxon>Cyprinus</taxon>
    </lineage>
</organism>
<dbReference type="GO" id="GO:0008270">
    <property type="term" value="F:zinc ion binding"/>
    <property type="evidence" value="ECO:0007669"/>
    <property type="project" value="UniProtKB-KW"/>
</dbReference>
<dbReference type="InterPro" id="IPR036236">
    <property type="entry name" value="Znf_C2H2_sf"/>
</dbReference>